<evidence type="ECO:0000256" key="11">
    <source>
        <dbReference type="ARBA" id="ARBA00039033"/>
    </source>
</evidence>
<keyword evidence="4" id="KW-0285">Flavoprotein</keyword>
<keyword evidence="14" id="KW-0812">Transmembrane</keyword>
<dbReference type="GO" id="GO:0033539">
    <property type="term" value="P:fatty acid beta-oxidation using acyl-CoA dehydrogenase"/>
    <property type="evidence" value="ECO:0007669"/>
    <property type="project" value="TreeGrafter"/>
</dbReference>
<dbReference type="GO" id="GO:0050660">
    <property type="term" value="F:flavin adenine dinucleotide binding"/>
    <property type="evidence" value="ECO:0007669"/>
    <property type="project" value="InterPro"/>
</dbReference>
<dbReference type="GO" id="GO:0004361">
    <property type="term" value="F:glutaryl-CoA dehydrogenase activity"/>
    <property type="evidence" value="ECO:0007669"/>
    <property type="project" value="UniProtKB-EC"/>
</dbReference>
<evidence type="ECO:0000259" key="15">
    <source>
        <dbReference type="Pfam" id="PF00441"/>
    </source>
</evidence>
<keyword evidence="7" id="KW-0560">Oxidoreductase</keyword>
<comment type="subcellular location">
    <subcellularLocation>
        <location evidence="2">Mitochondrion matrix</location>
    </subcellularLocation>
</comment>
<dbReference type="GO" id="GO:0005759">
    <property type="term" value="C:mitochondrial matrix"/>
    <property type="evidence" value="ECO:0007669"/>
    <property type="project" value="UniProtKB-SubCell"/>
</dbReference>
<keyword evidence="8" id="KW-0496">Mitochondrion</keyword>
<comment type="catalytic activity">
    <reaction evidence="12">
        <text>glutaryl-CoA + oxidized [electron-transfer flavoprotein] + 2 H(+) = (2E)-butenoyl-CoA + reduced [electron-transfer flavoprotein] + CO2</text>
        <dbReference type="Rhea" id="RHEA:13389"/>
        <dbReference type="Rhea" id="RHEA-COMP:10685"/>
        <dbReference type="Rhea" id="RHEA-COMP:10686"/>
        <dbReference type="ChEBI" id="CHEBI:15378"/>
        <dbReference type="ChEBI" id="CHEBI:16526"/>
        <dbReference type="ChEBI" id="CHEBI:57332"/>
        <dbReference type="ChEBI" id="CHEBI:57378"/>
        <dbReference type="ChEBI" id="CHEBI:57692"/>
        <dbReference type="ChEBI" id="CHEBI:58307"/>
        <dbReference type="EC" id="1.3.8.6"/>
    </reaction>
</comment>
<dbReference type="Pfam" id="PF02771">
    <property type="entry name" value="Acyl-CoA_dh_N"/>
    <property type="match status" value="1"/>
</dbReference>
<dbReference type="InterPro" id="IPR006089">
    <property type="entry name" value="Acyl-CoA_DH_CS"/>
</dbReference>
<dbReference type="FunFam" id="1.10.540.10:FF:000003">
    <property type="entry name" value="glutaryl-CoA dehydrogenase, mitochondrial"/>
    <property type="match status" value="1"/>
</dbReference>
<dbReference type="GO" id="GO:0046949">
    <property type="term" value="P:fatty-acyl-CoA biosynthetic process"/>
    <property type="evidence" value="ECO:0007669"/>
    <property type="project" value="TreeGrafter"/>
</dbReference>
<evidence type="ECO:0000256" key="3">
    <source>
        <dbReference type="ARBA" id="ARBA00009347"/>
    </source>
</evidence>
<dbReference type="PANTHER" id="PTHR42807:SF1">
    <property type="entry name" value="GLUTARYL-COA DEHYDROGENASE, MITOCHONDRIAL"/>
    <property type="match status" value="1"/>
</dbReference>
<evidence type="ECO:0000256" key="2">
    <source>
        <dbReference type="ARBA" id="ARBA00004305"/>
    </source>
</evidence>
<evidence type="ECO:0000256" key="4">
    <source>
        <dbReference type="ARBA" id="ARBA00022630"/>
    </source>
</evidence>
<dbReference type="Pfam" id="PF00441">
    <property type="entry name" value="Acyl-CoA_dh_1"/>
    <property type="match status" value="1"/>
</dbReference>
<keyword evidence="14" id="KW-0472">Membrane</keyword>
<dbReference type="FunFam" id="2.40.110.10:FF:000008">
    <property type="entry name" value="Glutaryl-CoA dehydrogenase, mitochondrial"/>
    <property type="match status" value="1"/>
</dbReference>
<evidence type="ECO:0000256" key="1">
    <source>
        <dbReference type="ARBA" id="ARBA00001974"/>
    </source>
</evidence>
<dbReference type="InterPro" id="IPR013786">
    <property type="entry name" value="AcylCoA_DH/ox_N"/>
</dbReference>
<dbReference type="Proteomes" id="UP000075881">
    <property type="component" value="Unassembled WGS sequence"/>
</dbReference>
<dbReference type="SUPFAM" id="SSF47203">
    <property type="entry name" value="Acyl-CoA dehydrogenase C-terminal domain-like"/>
    <property type="match status" value="1"/>
</dbReference>
<dbReference type="Gene3D" id="1.10.540.10">
    <property type="entry name" value="Acyl-CoA dehydrogenase/oxidase, N-terminal domain"/>
    <property type="match status" value="1"/>
</dbReference>
<dbReference type="CDD" id="cd01151">
    <property type="entry name" value="GCD"/>
    <property type="match status" value="1"/>
</dbReference>
<dbReference type="InterPro" id="IPR046373">
    <property type="entry name" value="Acyl-CoA_Oxase/DH_mid-dom_sf"/>
</dbReference>
<proteinExistence type="inferred from homology"/>
<name>A0A182K036_9DIPT</name>
<dbReference type="Gene3D" id="1.20.140.10">
    <property type="entry name" value="Butyryl-CoA Dehydrogenase, subunit A, domain 3"/>
    <property type="match status" value="1"/>
</dbReference>
<dbReference type="GO" id="GO:0005743">
    <property type="term" value="C:mitochondrial inner membrane"/>
    <property type="evidence" value="ECO:0007669"/>
    <property type="project" value="TreeGrafter"/>
</dbReference>
<comment type="similarity">
    <text evidence="3">Belongs to the acyl-CoA dehydrogenase family.</text>
</comment>
<dbReference type="GO" id="GO:0000062">
    <property type="term" value="F:fatty-acyl-CoA binding"/>
    <property type="evidence" value="ECO:0007669"/>
    <property type="project" value="TreeGrafter"/>
</dbReference>
<feature type="region of interest" description="Disordered" evidence="13">
    <location>
        <begin position="442"/>
        <end position="491"/>
    </location>
</feature>
<dbReference type="InterPro" id="IPR052033">
    <property type="entry name" value="Glutaryl-CoA_DH_mitochondrial"/>
</dbReference>
<evidence type="ECO:0000259" key="16">
    <source>
        <dbReference type="Pfam" id="PF02770"/>
    </source>
</evidence>
<dbReference type="InterPro" id="IPR037069">
    <property type="entry name" value="AcylCoA_DH/ox_N_sf"/>
</dbReference>
<evidence type="ECO:0000313" key="18">
    <source>
        <dbReference type="EnsemblMetazoa" id="ACHR004118-PA"/>
    </source>
</evidence>
<dbReference type="EC" id="1.3.8.6" evidence="11"/>
<feature type="domain" description="Acyl-CoA oxidase/dehydrogenase middle" evidence="16">
    <location>
        <begin position="162"/>
        <end position="257"/>
    </location>
</feature>
<organism evidence="18 19">
    <name type="scientific">Anopheles christyi</name>
    <dbReference type="NCBI Taxonomy" id="43041"/>
    <lineage>
        <taxon>Eukaryota</taxon>
        <taxon>Metazoa</taxon>
        <taxon>Ecdysozoa</taxon>
        <taxon>Arthropoda</taxon>
        <taxon>Hexapoda</taxon>
        <taxon>Insecta</taxon>
        <taxon>Pterygota</taxon>
        <taxon>Neoptera</taxon>
        <taxon>Endopterygota</taxon>
        <taxon>Diptera</taxon>
        <taxon>Nematocera</taxon>
        <taxon>Culicoidea</taxon>
        <taxon>Culicidae</taxon>
        <taxon>Anophelinae</taxon>
        <taxon>Anopheles</taxon>
    </lineage>
</organism>
<dbReference type="VEuPathDB" id="VectorBase:ACHR004118"/>
<protein>
    <recommendedName>
        <fullName evidence="11">glutaryl-CoA dehydrogenase (ETF)</fullName>
        <ecNumber evidence="11">1.3.8.6</ecNumber>
    </recommendedName>
</protein>
<keyword evidence="5" id="KW-0274">FAD</keyword>
<keyword evidence="14" id="KW-1133">Transmembrane helix</keyword>
<reference evidence="18" key="2">
    <citation type="submission" date="2020-05" db="UniProtKB">
        <authorList>
            <consortium name="EnsemblMetazoa"/>
        </authorList>
    </citation>
    <scope>IDENTIFICATION</scope>
    <source>
        <strain evidence="18">ACHKN1017</strain>
    </source>
</reference>
<dbReference type="AlphaFoldDB" id="A0A182K036"/>
<accession>A0A182K036</accession>
<sequence>MALRLLFGSRIAQLKPIANGQGIWAARSCRGPTFDWEDPLNLESQLKEDEIAMRDSFRAYCEDKLLSRVIEANRHEVFHKEIMQELGTFGVLGCTIKGYGCAGVSNVAYGLLTREVERIDSGYRSAFSVQSSLCMGAINDYGSDAQKEKYLPRMARGELIGCFGLTEPNHGSDPSSMETRAVHDPKTKTYVLSGSKTWITNSPIADVCIIWGKTEDGKVRGFIVDRSESGEGLATPRIEGKFSLRASATGMILMDEVRIPEDNLLPNVSGMRGPFGCLNNARYGIAWGALGAAESCLKVARGYTLDRKQFKKPLAANQLMQKKMADMLTEISLGLAACLHVGRLKDQKLHTPEMISMLKRNNAGKALEIARVARDMLGGNGIADEYHIIRHVMNLEAVNTYEETAAESMQQQPKTQEEILAARREARRRKILENSSNRLSKIVGQEIVTPPPNPVPKSTEQSEDNLSSDSALPGDDETTSESSYGVYPDPLDERLEYIGPQVQALLSNSGLNDESFLNALSGSGGSGSAPNGDIFHLLNTLNQAQNANGGLFGGAAASQHPSAANQPPTSTLSNTRFAKALRTKIHLVMASIVAYLLFATGNEAYIGSNVFLPLLAWELIELLMIGTTEQASGQQLLGIVFMLGGIPMKTSQTVMKLMNTVNKVLKDVAFFMFFFVLTHLLWSRLWLGIELRYVLGYDQLTTSS</sequence>
<feature type="domain" description="Acyl-CoA dehydrogenase/oxidase N-terminal" evidence="17">
    <location>
        <begin position="48"/>
        <end position="158"/>
    </location>
</feature>
<dbReference type="Pfam" id="PF02770">
    <property type="entry name" value="Acyl-CoA_dh_M"/>
    <property type="match status" value="1"/>
</dbReference>
<evidence type="ECO:0000256" key="5">
    <source>
        <dbReference type="ARBA" id="ARBA00022827"/>
    </source>
</evidence>
<evidence type="ECO:0000256" key="10">
    <source>
        <dbReference type="ARBA" id="ARBA00037927"/>
    </source>
</evidence>
<evidence type="ECO:0000256" key="6">
    <source>
        <dbReference type="ARBA" id="ARBA00022946"/>
    </source>
</evidence>
<dbReference type="STRING" id="43041.A0A182K036"/>
<evidence type="ECO:0000256" key="8">
    <source>
        <dbReference type="ARBA" id="ARBA00023128"/>
    </source>
</evidence>
<evidence type="ECO:0000256" key="12">
    <source>
        <dbReference type="ARBA" id="ARBA00049493"/>
    </source>
</evidence>
<feature type="domain" description="Acyl-CoA dehydrogenase/oxidase C-terminal" evidence="15">
    <location>
        <begin position="271"/>
        <end position="401"/>
    </location>
</feature>
<keyword evidence="6" id="KW-0809">Transit peptide</keyword>
<feature type="transmembrane region" description="Helical" evidence="14">
    <location>
        <begin position="668"/>
        <end position="687"/>
    </location>
</feature>
<feature type="compositionally biased region" description="Polar residues" evidence="13">
    <location>
        <begin position="456"/>
        <end position="470"/>
    </location>
</feature>
<comment type="pathway">
    <text evidence="10">Amino-acid metabolism; tryptophan metabolism.</text>
</comment>
<dbReference type="InterPro" id="IPR036250">
    <property type="entry name" value="AcylCo_DH-like_C"/>
</dbReference>
<keyword evidence="19" id="KW-1185">Reference proteome</keyword>
<dbReference type="InterPro" id="IPR009100">
    <property type="entry name" value="AcylCoA_DH/oxidase_NM_dom_sf"/>
</dbReference>
<reference evidence="19" key="1">
    <citation type="submission" date="2013-03" db="EMBL/GenBank/DDBJ databases">
        <title>The Genome Sequence of Anopheles christyi ACHKN1017.</title>
        <authorList>
            <consortium name="The Broad Institute Genomics Platform"/>
            <person name="Neafsey D.E."/>
            <person name="Besansky N."/>
            <person name="Walker B."/>
            <person name="Young S.K."/>
            <person name="Zeng Q."/>
            <person name="Gargeya S."/>
            <person name="Fitzgerald M."/>
            <person name="Haas B."/>
            <person name="Abouelleil A."/>
            <person name="Allen A.W."/>
            <person name="Alvarado L."/>
            <person name="Arachchi H.M."/>
            <person name="Berlin A.M."/>
            <person name="Chapman S.B."/>
            <person name="Gainer-Dewar J."/>
            <person name="Goldberg J."/>
            <person name="Griggs A."/>
            <person name="Gujja S."/>
            <person name="Hansen M."/>
            <person name="Howarth C."/>
            <person name="Imamovic A."/>
            <person name="Ireland A."/>
            <person name="Larimer J."/>
            <person name="McCowan C."/>
            <person name="Murphy C."/>
            <person name="Pearson M."/>
            <person name="Poon T.W."/>
            <person name="Priest M."/>
            <person name="Roberts A."/>
            <person name="Saif S."/>
            <person name="Shea T."/>
            <person name="Sisk P."/>
            <person name="Sykes S."/>
            <person name="Wortman J."/>
            <person name="Nusbaum C."/>
            <person name="Birren B."/>
        </authorList>
    </citation>
    <scope>NUCLEOTIDE SEQUENCE [LARGE SCALE GENOMIC DNA]</scope>
    <source>
        <strain evidence="19">ACHKN1017</strain>
    </source>
</reference>
<dbReference type="SUPFAM" id="SSF56645">
    <property type="entry name" value="Acyl-CoA dehydrogenase NM domain-like"/>
    <property type="match status" value="1"/>
</dbReference>
<evidence type="ECO:0000256" key="9">
    <source>
        <dbReference type="ARBA" id="ARBA00037899"/>
    </source>
</evidence>
<evidence type="ECO:0000256" key="7">
    <source>
        <dbReference type="ARBA" id="ARBA00023002"/>
    </source>
</evidence>
<comment type="pathway">
    <text evidence="9">Amino-acid metabolism; lysine degradation.</text>
</comment>
<dbReference type="Gene3D" id="2.40.110.10">
    <property type="entry name" value="Butyryl-CoA Dehydrogenase, subunit A, domain 2"/>
    <property type="match status" value="1"/>
</dbReference>
<evidence type="ECO:0000313" key="19">
    <source>
        <dbReference type="Proteomes" id="UP000075881"/>
    </source>
</evidence>
<dbReference type="InterPro" id="IPR009075">
    <property type="entry name" value="AcylCo_DH/oxidase_C"/>
</dbReference>
<evidence type="ECO:0000259" key="17">
    <source>
        <dbReference type="Pfam" id="PF02771"/>
    </source>
</evidence>
<dbReference type="InterPro" id="IPR006091">
    <property type="entry name" value="Acyl-CoA_Oxase/DH_mid-dom"/>
</dbReference>
<dbReference type="EnsemblMetazoa" id="ACHR004118-RA">
    <property type="protein sequence ID" value="ACHR004118-PA"/>
    <property type="gene ID" value="ACHR004118"/>
</dbReference>
<evidence type="ECO:0000256" key="13">
    <source>
        <dbReference type="SAM" id="MobiDB-lite"/>
    </source>
</evidence>
<evidence type="ECO:0000256" key="14">
    <source>
        <dbReference type="SAM" id="Phobius"/>
    </source>
</evidence>
<comment type="cofactor">
    <cofactor evidence="1">
        <name>FAD</name>
        <dbReference type="ChEBI" id="CHEBI:57692"/>
    </cofactor>
</comment>
<dbReference type="PANTHER" id="PTHR42807">
    <property type="entry name" value="GLUTARYL-COA DEHYDROGENASE, MITOCHONDRIAL"/>
    <property type="match status" value="1"/>
</dbReference>
<dbReference type="PROSITE" id="PS00073">
    <property type="entry name" value="ACYL_COA_DH_2"/>
    <property type="match status" value="1"/>
</dbReference>